<dbReference type="PANTHER" id="PTHR45726">
    <property type="entry name" value="LEUKOTRIENE A-4 HYDROLASE"/>
    <property type="match status" value="1"/>
</dbReference>
<evidence type="ECO:0000313" key="6">
    <source>
        <dbReference type="Proteomes" id="UP000249518"/>
    </source>
</evidence>
<dbReference type="RefSeq" id="WP_112085086.1">
    <property type="nucleotide sequence ID" value="NZ_QLSV01000003.1"/>
</dbReference>
<feature type="domain" description="Peptidase M1 membrane alanine aminopeptidase" evidence="4">
    <location>
        <begin position="350"/>
        <end position="510"/>
    </location>
</feature>
<accession>A0A328WTE5</accession>
<evidence type="ECO:0000313" key="5">
    <source>
        <dbReference type="EMBL" id="RAR49640.1"/>
    </source>
</evidence>
<sequence>MRKASLLLFVVFSNLLSAQNNANPGYWQQQAYYKMDFFMDVKTFQYKGTQELEYTNNSPDTLRKVFYHLYFNAFQPGSEMDIRLQTITDPDKRMVKSFKVGDKEVKESRISTLKPDQIGYLKINNFKQDGQVASTKVVGTILEVTLVKPILPKSKSTFTLDFDGQVPEQVRRSGRNSAEGVALSMTQWYPKMCEFDFEGWHADPYIGREFHGVWGNYDVKITIDKNYTIGASGYLQNKNEIGHGYQDEGVEVKHPRKTKNLTWHFVAPMVHDFAWGADDEYIHDKIMGENGVELHFLYKNDKEILENWKALQPKTAELLSFFNKTIGVYPYKQYSVIQGGDGGMEYAMCTLITGKRSLGSLVGVTAHELAHTWFQHVLATNESKHEWMDEGFTSFISDMAMTQVMPPKNKKEDDNPFQSAYNNYFYMVSTGREQPQSTHADRYDENMVYGISSYSKGTVFLTQLAYVIGMENMFKTLKRYYHDYQFTHPTPNDFKRSAERVSGAVLDWYLVDWTQTTNTIDYSIKNIDDSGKVTLERIGRMPMPLDILVAYEDGTVESFYIPNPLMRWEKENPYPQVKRTVLKGWDWAYPTYELPLSQEKSKIKSVVIDPSGLMADVNQENNSYPKTK</sequence>
<dbReference type="OrthoDB" id="9814383at2"/>
<dbReference type="Gene3D" id="1.10.390.10">
    <property type="entry name" value="Neutral Protease Domain 2"/>
    <property type="match status" value="1"/>
</dbReference>
<dbReference type="CDD" id="cd09604">
    <property type="entry name" value="M1_APN_like"/>
    <property type="match status" value="1"/>
</dbReference>
<keyword evidence="6" id="KW-1185">Reference proteome</keyword>
<dbReference type="SUPFAM" id="SSF55486">
    <property type="entry name" value="Metalloproteases ('zincins'), catalytic domain"/>
    <property type="match status" value="1"/>
</dbReference>
<keyword evidence="2" id="KW-0862">Zinc</keyword>
<comment type="cofactor">
    <cofactor evidence="2">
        <name>Zn(2+)</name>
        <dbReference type="ChEBI" id="CHEBI:29105"/>
    </cofactor>
    <text evidence="2">Binds 1 zinc ion per subunit.</text>
</comment>
<feature type="signal peptide" evidence="3">
    <location>
        <begin position="1"/>
        <end position="22"/>
    </location>
</feature>
<feature type="binding site" evidence="2">
    <location>
        <position position="390"/>
    </location>
    <ligand>
        <name>Zn(2+)</name>
        <dbReference type="ChEBI" id="CHEBI:29105"/>
        <note>catalytic</note>
    </ligand>
</feature>
<evidence type="ECO:0000256" key="2">
    <source>
        <dbReference type="PIRSR" id="PIRSR634015-3"/>
    </source>
</evidence>
<dbReference type="GO" id="GO:0008270">
    <property type="term" value="F:zinc ion binding"/>
    <property type="evidence" value="ECO:0007669"/>
    <property type="project" value="InterPro"/>
</dbReference>
<dbReference type="InterPro" id="IPR014782">
    <property type="entry name" value="Peptidase_M1_dom"/>
</dbReference>
<proteinExistence type="predicted"/>
<dbReference type="InterPro" id="IPR027268">
    <property type="entry name" value="Peptidase_M4/M1_CTD_sf"/>
</dbReference>
<keyword evidence="3" id="KW-0732">Signal</keyword>
<feature type="chain" id="PRO_5016448514" evidence="3">
    <location>
        <begin position="23"/>
        <end position="628"/>
    </location>
</feature>
<protein>
    <submittedName>
        <fullName evidence="5">Peptidase M1-like protein</fullName>
    </submittedName>
</protein>
<feature type="binding site" evidence="2">
    <location>
        <position position="371"/>
    </location>
    <ligand>
        <name>Zn(2+)</name>
        <dbReference type="ChEBI" id="CHEBI:29105"/>
        <note>catalytic</note>
    </ligand>
</feature>
<dbReference type="GO" id="GO:0008237">
    <property type="term" value="F:metallopeptidase activity"/>
    <property type="evidence" value="ECO:0007669"/>
    <property type="project" value="InterPro"/>
</dbReference>
<comment type="caution">
    <text evidence="5">The sequence shown here is derived from an EMBL/GenBank/DDBJ whole genome shotgun (WGS) entry which is preliminary data.</text>
</comment>
<dbReference type="AlphaFoldDB" id="A0A328WTE5"/>
<evidence type="ECO:0000259" key="4">
    <source>
        <dbReference type="Pfam" id="PF01433"/>
    </source>
</evidence>
<gene>
    <name evidence="5" type="ORF">B0I10_10360</name>
</gene>
<feature type="active site" description="Proton donor" evidence="1">
    <location>
        <position position="454"/>
    </location>
</feature>
<dbReference type="Proteomes" id="UP000249518">
    <property type="component" value="Unassembled WGS sequence"/>
</dbReference>
<dbReference type="Pfam" id="PF01433">
    <property type="entry name" value="Peptidase_M1"/>
    <property type="match status" value="1"/>
</dbReference>
<evidence type="ECO:0000256" key="3">
    <source>
        <dbReference type="SAM" id="SignalP"/>
    </source>
</evidence>
<dbReference type="EMBL" id="QLSV01000003">
    <property type="protein sequence ID" value="RAR49640.1"/>
    <property type="molecule type" value="Genomic_DNA"/>
</dbReference>
<reference evidence="5 6" key="1">
    <citation type="submission" date="2018-06" db="EMBL/GenBank/DDBJ databases">
        <title>Genomic Encyclopedia of Type Strains, Phase III (KMG-III): the genomes of soil and plant-associated and newly described type strains.</title>
        <authorList>
            <person name="Whitman W."/>
        </authorList>
    </citation>
    <scope>NUCLEOTIDE SEQUENCE [LARGE SCALE GENOMIC DNA]</scope>
    <source>
        <strain evidence="5 6">CGMCC 1.12504</strain>
    </source>
</reference>
<evidence type="ECO:0000256" key="1">
    <source>
        <dbReference type="PIRSR" id="PIRSR634015-1"/>
    </source>
</evidence>
<name>A0A328WTE5_9FLAO</name>
<feature type="active site" description="Proton acceptor" evidence="1">
    <location>
        <position position="368"/>
    </location>
</feature>
<feature type="binding site" evidence="2">
    <location>
        <position position="367"/>
    </location>
    <ligand>
        <name>Zn(2+)</name>
        <dbReference type="ChEBI" id="CHEBI:29105"/>
        <note>catalytic</note>
    </ligand>
</feature>
<organism evidence="5 6">
    <name type="scientific">Flavobacterium lacus</name>
    <dbReference type="NCBI Taxonomy" id="1353778"/>
    <lineage>
        <taxon>Bacteria</taxon>
        <taxon>Pseudomonadati</taxon>
        <taxon>Bacteroidota</taxon>
        <taxon>Flavobacteriia</taxon>
        <taxon>Flavobacteriales</taxon>
        <taxon>Flavobacteriaceae</taxon>
        <taxon>Flavobacterium</taxon>
    </lineage>
</organism>
<dbReference type="InterPro" id="IPR034015">
    <property type="entry name" value="M1_LTA4H"/>
</dbReference>
<dbReference type="PANTHER" id="PTHR45726:SF3">
    <property type="entry name" value="LEUKOTRIENE A-4 HYDROLASE"/>
    <property type="match status" value="1"/>
</dbReference>
<keyword evidence="2" id="KW-0479">Metal-binding</keyword>